<dbReference type="Proteomes" id="UP000235388">
    <property type="component" value="Unassembled WGS sequence"/>
</dbReference>
<feature type="compositionally biased region" description="Pro residues" evidence="1">
    <location>
        <begin position="71"/>
        <end position="81"/>
    </location>
</feature>
<evidence type="ECO:0000313" key="2">
    <source>
        <dbReference type="EMBL" id="PLW58721.1"/>
    </source>
</evidence>
<feature type="compositionally biased region" description="Basic and acidic residues" evidence="1">
    <location>
        <begin position="462"/>
        <end position="484"/>
    </location>
</feature>
<evidence type="ECO:0000313" key="3">
    <source>
        <dbReference type="Proteomes" id="UP000235388"/>
    </source>
</evidence>
<organism evidence="2 3">
    <name type="scientific">Puccinia coronata f. sp. avenae</name>
    <dbReference type="NCBI Taxonomy" id="200324"/>
    <lineage>
        <taxon>Eukaryota</taxon>
        <taxon>Fungi</taxon>
        <taxon>Dikarya</taxon>
        <taxon>Basidiomycota</taxon>
        <taxon>Pucciniomycotina</taxon>
        <taxon>Pucciniomycetes</taxon>
        <taxon>Pucciniales</taxon>
        <taxon>Pucciniaceae</taxon>
        <taxon>Puccinia</taxon>
    </lineage>
</organism>
<dbReference type="EMBL" id="PGCJ01000001">
    <property type="protein sequence ID" value="PLW58721.1"/>
    <property type="molecule type" value="Genomic_DNA"/>
</dbReference>
<feature type="region of interest" description="Disordered" evidence="1">
    <location>
        <begin position="462"/>
        <end position="658"/>
    </location>
</feature>
<feature type="compositionally biased region" description="Basic and acidic residues" evidence="1">
    <location>
        <begin position="612"/>
        <end position="621"/>
    </location>
</feature>
<keyword evidence="3" id="KW-1185">Reference proteome</keyword>
<protein>
    <submittedName>
        <fullName evidence="2">Uncharacterized protein</fullName>
    </submittedName>
</protein>
<evidence type="ECO:0000256" key="1">
    <source>
        <dbReference type="SAM" id="MobiDB-lite"/>
    </source>
</evidence>
<sequence length="696" mass="77405">MATWSEPLANHQPFLVFLVFDPKRHHNTPPKILASKPQFSERIAANDHDPSHPKKIRLIMQSFQNPNSPFAGPPPPLPFPNAPGDSQESYLEPSQMGGSDARSVRLFYEEPATAEEHRLAAADLQYRLSHGLLSTTSFPAHHANLPPPGHFAPSPGHQQVPGPPVPSGAPPVPLPARNPAPQGPPAHHPNPLAPNTDAIQSIHLGYTVYIRSVTNELAKAHASRAPPANKDWVKSVPKSQIIWEIGMKHWTWQNFKSAVIDKLNHTKPNTHFAAHLTSLDEEGKLTWFGILSHHCLFGKKCNFVLANNMDFDDFADAVHMNPANQCTIKILMQDPRVEAKWRELEKAETENLALTYGTGEEREKLEREKTCLAHNPKANVTGLVRNEKVQEITDHVLSKYSCTAKPMRICDPKDCLRSICVTHKNLWIWSRALLHKAPGVDLDNLPDDPEEFLSNAVRVWTKKEDEESRLAARAKCPPDTDKTGSAKSSNRTPKSKTTNPKTPQSSEQNSHSKADNTFPPKSDRSPSPDESLDTEQGQRQSSGSRTGADSSSDQEDNLPSAPIKWDSPVLVSEAHRDIPSGESSSNIEVPKPNLDVHRSPARKVARSPAGREVNRDFRRLDFANSSRQPSLSPTRKIPSSQVSSSFAAEARPKAPLTKDGREMTWDDFLTRCSFAKDDIIVRALLSLNYIPHWDYF</sequence>
<dbReference type="OrthoDB" id="2507496at2759"/>
<comment type="caution">
    <text evidence="2">The sequence shown here is derived from an EMBL/GenBank/DDBJ whole genome shotgun (WGS) entry which is preliminary data.</text>
</comment>
<proteinExistence type="predicted"/>
<gene>
    <name evidence="2" type="ORF">PCANC_00282</name>
</gene>
<feature type="region of interest" description="Disordered" evidence="1">
    <location>
        <begin position="64"/>
        <end position="98"/>
    </location>
</feature>
<feature type="compositionally biased region" description="Low complexity" evidence="1">
    <location>
        <begin position="541"/>
        <end position="551"/>
    </location>
</feature>
<name>A0A2N5W908_9BASI</name>
<feature type="region of interest" description="Disordered" evidence="1">
    <location>
        <begin position="139"/>
        <end position="196"/>
    </location>
</feature>
<dbReference type="AlphaFoldDB" id="A0A2N5W908"/>
<feature type="compositionally biased region" description="Low complexity" evidence="1">
    <location>
        <begin position="495"/>
        <end position="506"/>
    </location>
</feature>
<feature type="compositionally biased region" description="Polar residues" evidence="1">
    <location>
        <begin position="623"/>
        <end position="646"/>
    </location>
</feature>
<accession>A0A2N5W908</accession>
<reference evidence="2 3" key="1">
    <citation type="submission" date="2017-11" db="EMBL/GenBank/DDBJ databases">
        <title>De novo assembly and phasing of dikaryotic genomes from two isolates of Puccinia coronata f. sp. avenae, the causal agent of oat crown rust.</title>
        <authorList>
            <person name="Miller M.E."/>
            <person name="Zhang Y."/>
            <person name="Omidvar V."/>
            <person name="Sperschneider J."/>
            <person name="Schwessinger B."/>
            <person name="Raley C."/>
            <person name="Palmer J.M."/>
            <person name="Garnica D."/>
            <person name="Upadhyaya N."/>
            <person name="Rathjen J."/>
            <person name="Taylor J.M."/>
            <person name="Park R.F."/>
            <person name="Dodds P.N."/>
            <person name="Hirsch C.D."/>
            <person name="Kianian S.F."/>
            <person name="Figueroa M."/>
        </authorList>
    </citation>
    <scope>NUCLEOTIDE SEQUENCE [LARGE SCALE GENOMIC DNA]</scope>
    <source>
        <strain evidence="2">12NC29</strain>
    </source>
</reference>
<feature type="compositionally biased region" description="Pro residues" evidence="1">
    <location>
        <begin position="161"/>
        <end position="192"/>
    </location>
</feature>